<keyword evidence="4" id="KW-0812">Transmembrane</keyword>
<keyword evidence="3" id="KW-0238">DNA-binding</keyword>
<feature type="domain" description="DNA mismatch repair proteins mutS family" evidence="5">
    <location>
        <begin position="377"/>
        <end position="555"/>
    </location>
</feature>
<organism evidence="6">
    <name type="scientific">viral metagenome</name>
    <dbReference type="NCBI Taxonomy" id="1070528"/>
    <lineage>
        <taxon>unclassified sequences</taxon>
        <taxon>metagenomes</taxon>
        <taxon>organismal metagenomes</taxon>
    </lineage>
</organism>
<evidence type="ECO:0000259" key="5">
    <source>
        <dbReference type="SMART" id="SM00534"/>
    </source>
</evidence>
<dbReference type="InterPro" id="IPR000432">
    <property type="entry name" value="DNA_mismatch_repair_MutS_C"/>
</dbReference>
<dbReference type="GO" id="GO:0005524">
    <property type="term" value="F:ATP binding"/>
    <property type="evidence" value="ECO:0007669"/>
    <property type="project" value="UniProtKB-KW"/>
</dbReference>
<accession>A0A6C0H5Y4</accession>
<dbReference type="EMBL" id="MN739885">
    <property type="protein sequence ID" value="QHT75982.1"/>
    <property type="molecule type" value="Genomic_DNA"/>
</dbReference>
<dbReference type="GO" id="GO:0006298">
    <property type="term" value="P:mismatch repair"/>
    <property type="evidence" value="ECO:0007669"/>
    <property type="project" value="InterPro"/>
</dbReference>
<dbReference type="SMART" id="SM00534">
    <property type="entry name" value="MUTSac"/>
    <property type="match status" value="1"/>
</dbReference>
<sequence>MNNIMIDDFKLPIEYNKDSKQLDDSLIKELELIETIDNHNISIYDSIFYKKKVKFENDYTFSFVDNMAKTITTDESFLKSTQKLIKNMDTNNSSFSIYESFYEEWKLFKDDLGFKDKYQYIDWEFAEKWNHNSTFLHINAIYNITSPIFSLISPLVLFLIPFIFILIQGYDINITEYLNMLNQLFPKHAITKIFKFNEMDVGQKFYVLLIIGFYILNIYQSILTCIRFYYNSKKISTFLSNTCNYLDNTLKNIRFFKTEMDKNVSGYDTFLTILQNKESQIILLHQQISNNKLSFTNYGTVLKLFYELHENNEYNDLFKYTFYLNNYYYQLITVSEKLKNKFINCAKFNKNNKIIFKQIYYPAHCFKKSVKNNIKIGKNIIITGANASGKTTIVKSILINLILSQQIGCGFYNSLHFTPFDYFYSYINIPDTLGRDSLFQAEARRCKDILDNIKRNGTHFCIFDELYSGTNPVEAVQSANSFIQYLNKNKNVRFLLTTHYKELCNNDGIKNMFMFMQNNNYTYLIKNGINNNNCVSKIFKDLGYPDEIIFGNIFK</sequence>
<keyword evidence="2" id="KW-0067">ATP-binding</keyword>
<evidence type="ECO:0000313" key="6">
    <source>
        <dbReference type="EMBL" id="QHT75982.1"/>
    </source>
</evidence>
<keyword evidence="1" id="KW-0547">Nucleotide-binding</keyword>
<keyword evidence="4" id="KW-0472">Membrane</keyword>
<feature type="transmembrane region" description="Helical" evidence="4">
    <location>
        <begin position="205"/>
        <end position="230"/>
    </location>
</feature>
<reference evidence="6" key="1">
    <citation type="journal article" date="2020" name="Nature">
        <title>Giant virus diversity and host interactions through global metagenomics.</title>
        <authorList>
            <person name="Schulz F."/>
            <person name="Roux S."/>
            <person name="Paez-Espino D."/>
            <person name="Jungbluth S."/>
            <person name="Walsh D.A."/>
            <person name="Denef V.J."/>
            <person name="McMahon K.D."/>
            <person name="Konstantinidis K.T."/>
            <person name="Eloe-Fadrosh E.A."/>
            <person name="Kyrpides N.C."/>
            <person name="Woyke T."/>
        </authorList>
    </citation>
    <scope>NUCLEOTIDE SEQUENCE</scope>
    <source>
        <strain evidence="6">GVMAG-M-3300023179-71</strain>
    </source>
</reference>
<evidence type="ECO:0000256" key="3">
    <source>
        <dbReference type="ARBA" id="ARBA00023125"/>
    </source>
</evidence>
<dbReference type="InterPro" id="IPR045076">
    <property type="entry name" value="MutS"/>
</dbReference>
<dbReference type="Gene3D" id="3.40.50.300">
    <property type="entry name" value="P-loop containing nucleotide triphosphate hydrolases"/>
    <property type="match status" value="1"/>
</dbReference>
<dbReference type="InterPro" id="IPR027417">
    <property type="entry name" value="P-loop_NTPase"/>
</dbReference>
<proteinExistence type="predicted"/>
<dbReference type="PANTHER" id="PTHR11361:SF34">
    <property type="entry name" value="DNA MISMATCH REPAIR PROTEIN MSH1, MITOCHONDRIAL"/>
    <property type="match status" value="1"/>
</dbReference>
<dbReference type="AlphaFoldDB" id="A0A6C0H5Y4"/>
<dbReference type="GO" id="GO:0140664">
    <property type="term" value="F:ATP-dependent DNA damage sensor activity"/>
    <property type="evidence" value="ECO:0007669"/>
    <property type="project" value="InterPro"/>
</dbReference>
<dbReference type="GO" id="GO:0030983">
    <property type="term" value="F:mismatched DNA binding"/>
    <property type="evidence" value="ECO:0007669"/>
    <property type="project" value="InterPro"/>
</dbReference>
<dbReference type="Pfam" id="PF00488">
    <property type="entry name" value="MutS_V"/>
    <property type="match status" value="1"/>
</dbReference>
<name>A0A6C0H5Y4_9ZZZZ</name>
<evidence type="ECO:0000256" key="2">
    <source>
        <dbReference type="ARBA" id="ARBA00022840"/>
    </source>
</evidence>
<feature type="transmembrane region" description="Helical" evidence="4">
    <location>
        <begin position="148"/>
        <end position="170"/>
    </location>
</feature>
<dbReference type="PANTHER" id="PTHR11361">
    <property type="entry name" value="DNA MISMATCH REPAIR PROTEIN MUTS FAMILY MEMBER"/>
    <property type="match status" value="1"/>
</dbReference>
<evidence type="ECO:0000256" key="1">
    <source>
        <dbReference type="ARBA" id="ARBA00022741"/>
    </source>
</evidence>
<keyword evidence="4" id="KW-1133">Transmembrane helix</keyword>
<evidence type="ECO:0000256" key="4">
    <source>
        <dbReference type="SAM" id="Phobius"/>
    </source>
</evidence>
<dbReference type="SUPFAM" id="SSF52540">
    <property type="entry name" value="P-loop containing nucleoside triphosphate hydrolases"/>
    <property type="match status" value="1"/>
</dbReference>
<protein>
    <recommendedName>
        <fullName evidence="5">DNA mismatch repair proteins mutS family domain-containing protein</fullName>
    </recommendedName>
</protein>